<feature type="region of interest" description="Disordered" evidence="1">
    <location>
        <begin position="119"/>
        <end position="151"/>
    </location>
</feature>
<sequence length="151" mass="17564">MSDFEPIETREQFEDEVSKRLERERESIEKRYEGFLSPDDVANKYKEYLSPDDEKKKYEGYLSPEEAAKKDAEIKRYETSAIKIKIAHEAGLPYELAERLSGENEKEMKKDAEMLKGLLGEKKKAPLRETEGNNKKNDAAYRSMLSEMKGE</sequence>
<comment type="caution">
    <text evidence="2">The sequence shown here is derived from an EMBL/GenBank/DDBJ whole genome shotgun (WGS) entry which is preliminary data.</text>
</comment>
<evidence type="ECO:0000256" key="1">
    <source>
        <dbReference type="SAM" id="MobiDB-lite"/>
    </source>
</evidence>
<feature type="compositionally biased region" description="Basic and acidic residues" evidence="1">
    <location>
        <begin position="119"/>
        <end position="139"/>
    </location>
</feature>
<evidence type="ECO:0000313" key="2">
    <source>
        <dbReference type="EMBL" id="MCU6685326.1"/>
    </source>
</evidence>
<evidence type="ECO:0000313" key="3">
    <source>
        <dbReference type="Proteomes" id="UP001652431"/>
    </source>
</evidence>
<name>A0ABT2RJ41_9FIRM</name>
<organism evidence="2 3">
    <name type="scientific">Dorea acetigenes</name>
    <dbReference type="NCBI Taxonomy" id="2981787"/>
    <lineage>
        <taxon>Bacteria</taxon>
        <taxon>Bacillati</taxon>
        <taxon>Bacillota</taxon>
        <taxon>Clostridia</taxon>
        <taxon>Lachnospirales</taxon>
        <taxon>Lachnospiraceae</taxon>
        <taxon>Dorea</taxon>
    </lineage>
</organism>
<dbReference type="Pfam" id="PF14265">
    <property type="entry name" value="DUF4355"/>
    <property type="match status" value="1"/>
</dbReference>
<dbReference type="EMBL" id="JAOQJU010000001">
    <property type="protein sequence ID" value="MCU6685326.1"/>
    <property type="molecule type" value="Genomic_DNA"/>
</dbReference>
<feature type="region of interest" description="Disordered" evidence="1">
    <location>
        <begin position="1"/>
        <end position="24"/>
    </location>
</feature>
<reference evidence="2 3" key="1">
    <citation type="journal article" date="2021" name="ISME Commun">
        <title>Automated analysis of genomic sequences facilitates high-throughput and comprehensive description of bacteria.</title>
        <authorList>
            <person name="Hitch T.C.A."/>
        </authorList>
    </citation>
    <scope>NUCLEOTIDE SEQUENCE [LARGE SCALE GENOMIC DNA]</scope>
    <source>
        <strain evidence="2 3">Sanger_03</strain>
    </source>
</reference>
<dbReference type="Proteomes" id="UP001652431">
    <property type="component" value="Unassembled WGS sequence"/>
</dbReference>
<accession>A0ABT2RJ41</accession>
<dbReference type="InterPro" id="IPR025580">
    <property type="entry name" value="Gp46"/>
</dbReference>
<dbReference type="RefSeq" id="WP_158367615.1">
    <property type="nucleotide sequence ID" value="NZ_JAOQJU010000001.1"/>
</dbReference>
<proteinExistence type="predicted"/>
<protein>
    <submittedName>
        <fullName evidence="2">DUF4355 domain-containing protein</fullName>
    </submittedName>
</protein>
<keyword evidence="3" id="KW-1185">Reference proteome</keyword>
<feature type="compositionally biased region" description="Basic and acidic residues" evidence="1">
    <location>
        <begin position="7"/>
        <end position="24"/>
    </location>
</feature>
<gene>
    <name evidence="2" type="ORF">OCV99_01950</name>
</gene>